<keyword evidence="4" id="KW-1185">Reference proteome</keyword>
<keyword evidence="1" id="KW-0812">Transmembrane</keyword>
<accession>A0A1Q9LER1</accession>
<feature type="chain" id="PRO_5013339723" description="Gram-positive cocci surface proteins LPxTG domain-containing protein" evidence="2">
    <location>
        <begin position="28"/>
        <end position="99"/>
    </location>
</feature>
<name>A0A1Q9LER1_9PSEU</name>
<sequence length="99" mass="9874">MAVGRRVVCTVGAASAMVVVGAQVAAADPVVVQNSTGLPMGAVGIAAVAVGVGGIVVGLFRRKKAPVSAANARVEPVVQQVQLPLQVPAPRSVVEPVER</sequence>
<evidence type="ECO:0008006" key="5">
    <source>
        <dbReference type="Google" id="ProtNLM"/>
    </source>
</evidence>
<proteinExistence type="predicted"/>
<evidence type="ECO:0000313" key="4">
    <source>
        <dbReference type="Proteomes" id="UP000186040"/>
    </source>
</evidence>
<keyword evidence="2" id="KW-0732">Signal</keyword>
<dbReference type="EMBL" id="MKQR01000026">
    <property type="protein sequence ID" value="OLR90527.1"/>
    <property type="molecule type" value="Genomic_DNA"/>
</dbReference>
<evidence type="ECO:0000256" key="2">
    <source>
        <dbReference type="SAM" id="SignalP"/>
    </source>
</evidence>
<feature type="transmembrane region" description="Helical" evidence="1">
    <location>
        <begin position="37"/>
        <end position="60"/>
    </location>
</feature>
<feature type="signal peptide" evidence="2">
    <location>
        <begin position="1"/>
        <end position="27"/>
    </location>
</feature>
<reference evidence="3 4" key="1">
    <citation type="submission" date="2016-10" db="EMBL/GenBank/DDBJ databases">
        <title>The Draft Genome Sequence of Actinokineospora bangkokensis 44EHWT reveals the biosynthetic pathway of antifungal compounds Thailandins with unusual extender unit butylmalonyl-CoA.</title>
        <authorList>
            <person name="Greule A."/>
            <person name="Intra B."/>
            <person name="Flemming S."/>
            <person name="Rommel M.G."/>
            <person name="Panbangred W."/>
            <person name="Bechthold A."/>
        </authorList>
    </citation>
    <scope>NUCLEOTIDE SEQUENCE [LARGE SCALE GENOMIC DNA]</scope>
    <source>
        <strain evidence="3 4">44EHW</strain>
    </source>
</reference>
<organism evidence="3 4">
    <name type="scientific">Actinokineospora bangkokensis</name>
    <dbReference type="NCBI Taxonomy" id="1193682"/>
    <lineage>
        <taxon>Bacteria</taxon>
        <taxon>Bacillati</taxon>
        <taxon>Actinomycetota</taxon>
        <taxon>Actinomycetes</taxon>
        <taxon>Pseudonocardiales</taxon>
        <taxon>Pseudonocardiaceae</taxon>
        <taxon>Actinokineospora</taxon>
    </lineage>
</organism>
<dbReference type="AlphaFoldDB" id="A0A1Q9LER1"/>
<protein>
    <recommendedName>
        <fullName evidence="5">Gram-positive cocci surface proteins LPxTG domain-containing protein</fullName>
    </recommendedName>
</protein>
<keyword evidence="1" id="KW-0472">Membrane</keyword>
<comment type="caution">
    <text evidence="3">The sequence shown here is derived from an EMBL/GenBank/DDBJ whole genome shotgun (WGS) entry which is preliminary data.</text>
</comment>
<dbReference type="STRING" id="1193682.BJP25_28265"/>
<gene>
    <name evidence="3" type="ORF">BJP25_28265</name>
</gene>
<evidence type="ECO:0000313" key="3">
    <source>
        <dbReference type="EMBL" id="OLR90527.1"/>
    </source>
</evidence>
<keyword evidence="1" id="KW-1133">Transmembrane helix</keyword>
<dbReference type="Proteomes" id="UP000186040">
    <property type="component" value="Unassembled WGS sequence"/>
</dbReference>
<evidence type="ECO:0000256" key="1">
    <source>
        <dbReference type="SAM" id="Phobius"/>
    </source>
</evidence>